<keyword evidence="4 8" id="KW-0456">Lyase</keyword>
<dbReference type="Gene3D" id="3.40.640.10">
    <property type="entry name" value="Type I PLP-dependent aspartate aminotransferase-like (Major domain)"/>
    <property type="match status" value="1"/>
</dbReference>
<evidence type="ECO:0000256" key="1">
    <source>
        <dbReference type="ARBA" id="ARBA00001933"/>
    </source>
</evidence>
<evidence type="ECO:0000313" key="8">
    <source>
        <dbReference type="EMBL" id="KZL72835.1"/>
    </source>
</evidence>
<name>A0A161VP35_9PEZI</name>
<dbReference type="GO" id="GO:0005829">
    <property type="term" value="C:cytosol"/>
    <property type="evidence" value="ECO:0007669"/>
    <property type="project" value="TreeGrafter"/>
</dbReference>
<dbReference type="Pfam" id="PF01212">
    <property type="entry name" value="Beta_elim_lyase"/>
    <property type="match status" value="2"/>
</dbReference>
<keyword evidence="3" id="KW-0663">Pyridoxal phosphate</keyword>
<gene>
    <name evidence="8" type="ORF">CT0861_04446</name>
</gene>
<evidence type="ECO:0000256" key="5">
    <source>
        <dbReference type="PIRSR" id="PIRSR017617-1"/>
    </source>
</evidence>
<evidence type="ECO:0000256" key="2">
    <source>
        <dbReference type="ARBA" id="ARBA00006966"/>
    </source>
</evidence>
<dbReference type="InterPro" id="IPR023603">
    <property type="entry name" value="Low_specificity_L-TA-like"/>
</dbReference>
<dbReference type="InterPro" id="IPR001597">
    <property type="entry name" value="ArAA_b-elim_lyase/Thr_aldolase"/>
</dbReference>
<proteinExistence type="inferred from homology"/>
<comment type="cofactor">
    <cofactor evidence="1">
        <name>pyridoxal 5'-phosphate</name>
        <dbReference type="ChEBI" id="CHEBI:597326"/>
    </cofactor>
</comment>
<dbReference type="PANTHER" id="PTHR48097">
    <property type="entry name" value="L-THREONINE ALDOLASE-RELATED"/>
    <property type="match status" value="1"/>
</dbReference>
<dbReference type="InterPro" id="IPR015421">
    <property type="entry name" value="PyrdxlP-dep_Trfase_major"/>
</dbReference>
<accession>A0A161VP35</accession>
<dbReference type="GO" id="GO:0006545">
    <property type="term" value="P:glycine biosynthetic process"/>
    <property type="evidence" value="ECO:0007669"/>
    <property type="project" value="TreeGrafter"/>
</dbReference>
<dbReference type="PANTHER" id="PTHR48097:SF9">
    <property type="entry name" value="L-THREONINE ALDOLASE"/>
    <property type="match status" value="1"/>
</dbReference>
<dbReference type="GO" id="GO:0008732">
    <property type="term" value="F:L-allo-threonine aldolase activity"/>
    <property type="evidence" value="ECO:0007669"/>
    <property type="project" value="TreeGrafter"/>
</dbReference>
<dbReference type="FunFam" id="3.40.640.10:FF:000030">
    <property type="entry name" value="Low-specificity L-threonine aldolase"/>
    <property type="match status" value="1"/>
</dbReference>
<dbReference type="PIRSF" id="PIRSF017617">
    <property type="entry name" value="Thr_aldolase"/>
    <property type="match status" value="1"/>
</dbReference>
<feature type="domain" description="Aromatic amino acid beta-eliminating lyase/threonine aldolase" evidence="7">
    <location>
        <begin position="20"/>
        <end position="143"/>
    </location>
</feature>
<feature type="modified residue" description="N6-(pyridoxal phosphate)lysine" evidence="5">
    <location>
        <position position="200"/>
    </location>
</feature>
<sequence length="354" mass="37999">METTSGLHWGDPEKTGSAFDCRSDTVTPASTSTFEAIRHATLNDDVYGEGQTTTAFERQIAKACGKEAAVFVVSGTMANQLALRALLPVAPHGVLADSRAHIVNFESGGLGLLSVAMVQAVNAANGRHLTLDDIVKRLVPMDAKIEKCPTSLRSIYKWSSAHHVPVHIDGARLWNAVATGAARLDEFAACCDALTLCFMKSIAAPIGAMVVGSADLVGRVRRLRQSIGGGVRQIGPMVAAARQAVYENFGTGSIDERSTLSRAHEFAIRIGKFWKERGGELLYPIETNMVWLDLKGAGVATPEFNALGRKAGIRLAGPRIVTHGSLCEDALHRLDQVFKDCLGDVAADNWRPRL</sequence>
<dbReference type="STRING" id="708197.A0A161VP35"/>
<evidence type="ECO:0000256" key="6">
    <source>
        <dbReference type="SAM" id="MobiDB-lite"/>
    </source>
</evidence>
<evidence type="ECO:0000256" key="4">
    <source>
        <dbReference type="ARBA" id="ARBA00023239"/>
    </source>
</evidence>
<evidence type="ECO:0000313" key="9">
    <source>
        <dbReference type="Proteomes" id="UP000076552"/>
    </source>
</evidence>
<organism evidence="8 9">
    <name type="scientific">Colletotrichum tofieldiae</name>
    <dbReference type="NCBI Taxonomy" id="708197"/>
    <lineage>
        <taxon>Eukaryota</taxon>
        <taxon>Fungi</taxon>
        <taxon>Dikarya</taxon>
        <taxon>Ascomycota</taxon>
        <taxon>Pezizomycotina</taxon>
        <taxon>Sordariomycetes</taxon>
        <taxon>Hypocreomycetidae</taxon>
        <taxon>Glomerellales</taxon>
        <taxon>Glomerellaceae</taxon>
        <taxon>Colletotrichum</taxon>
        <taxon>Colletotrichum spaethianum species complex</taxon>
    </lineage>
</organism>
<protein>
    <submittedName>
        <fullName evidence="8">L-allo-threonine aldolase (Beta-eliminating lyase)</fullName>
    </submittedName>
</protein>
<dbReference type="InterPro" id="IPR015424">
    <property type="entry name" value="PyrdxlP-dep_Trfase"/>
</dbReference>
<keyword evidence="9" id="KW-1185">Reference proteome</keyword>
<dbReference type="AlphaFoldDB" id="A0A161VP35"/>
<dbReference type="SUPFAM" id="SSF53383">
    <property type="entry name" value="PLP-dependent transferases"/>
    <property type="match status" value="1"/>
</dbReference>
<feature type="domain" description="Aromatic amino acid beta-eliminating lyase/threonine aldolase" evidence="7">
    <location>
        <begin position="151"/>
        <end position="294"/>
    </location>
</feature>
<comment type="similarity">
    <text evidence="2">Belongs to the threonine aldolase family.</text>
</comment>
<feature type="region of interest" description="Disordered" evidence="6">
    <location>
        <begin position="1"/>
        <end position="22"/>
    </location>
</feature>
<dbReference type="EMBL" id="LFIV01000052">
    <property type="protein sequence ID" value="KZL72835.1"/>
    <property type="molecule type" value="Genomic_DNA"/>
</dbReference>
<comment type="caution">
    <text evidence="8">The sequence shown here is derived from an EMBL/GenBank/DDBJ whole genome shotgun (WGS) entry which is preliminary data.</text>
</comment>
<dbReference type="Proteomes" id="UP000076552">
    <property type="component" value="Unassembled WGS sequence"/>
</dbReference>
<reference evidence="8 9" key="1">
    <citation type="submission" date="2015-06" db="EMBL/GenBank/DDBJ databases">
        <title>Survival trade-offs in plant roots during colonization by closely related pathogenic and mutualistic fungi.</title>
        <authorList>
            <person name="Hacquard S."/>
            <person name="Kracher B."/>
            <person name="Hiruma K."/>
            <person name="Weinman A."/>
            <person name="Muench P."/>
            <person name="Garrido Oter R."/>
            <person name="Ver Loren van Themaat E."/>
            <person name="Dallerey J.-F."/>
            <person name="Damm U."/>
            <person name="Henrissat B."/>
            <person name="Lespinet O."/>
            <person name="Thon M."/>
            <person name="Kemen E."/>
            <person name="McHardy A.C."/>
            <person name="Schulze-Lefert P."/>
            <person name="O'Connell R.J."/>
        </authorList>
    </citation>
    <scope>NUCLEOTIDE SEQUENCE [LARGE SCALE GENOMIC DNA]</scope>
    <source>
        <strain evidence="8 9">0861</strain>
    </source>
</reference>
<evidence type="ECO:0000256" key="3">
    <source>
        <dbReference type="ARBA" id="ARBA00022898"/>
    </source>
</evidence>
<evidence type="ECO:0000259" key="7">
    <source>
        <dbReference type="Pfam" id="PF01212"/>
    </source>
</evidence>
<dbReference type="GO" id="GO:0006567">
    <property type="term" value="P:L-threonine catabolic process"/>
    <property type="evidence" value="ECO:0007669"/>
    <property type="project" value="TreeGrafter"/>
</dbReference>